<dbReference type="Pfam" id="PF03466">
    <property type="entry name" value="LysR_substrate"/>
    <property type="match status" value="1"/>
</dbReference>
<keyword evidence="3" id="KW-0238">DNA-binding</keyword>
<dbReference type="Pfam" id="PF00126">
    <property type="entry name" value="HTH_1"/>
    <property type="match status" value="1"/>
</dbReference>
<dbReference type="PANTHER" id="PTHR30419">
    <property type="entry name" value="HTH-TYPE TRANSCRIPTIONAL REGULATOR YBHD"/>
    <property type="match status" value="1"/>
</dbReference>
<organism evidence="6 7">
    <name type="scientific">Bordetella bronchiseptica 253</name>
    <dbReference type="NCBI Taxonomy" id="568707"/>
    <lineage>
        <taxon>Bacteria</taxon>
        <taxon>Pseudomonadati</taxon>
        <taxon>Pseudomonadota</taxon>
        <taxon>Betaproteobacteria</taxon>
        <taxon>Burkholderiales</taxon>
        <taxon>Alcaligenaceae</taxon>
        <taxon>Bordetella</taxon>
    </lineage>
</organism>
<evidence type="ECO:0000313" key="6">
    <source>
        <dbReference type="EMBL" id="CCJ54698.1"/>
    </source>
</evidence>
<comment type="similarity">
    <text evidence="1">Belongs to the LysR transcriptional regulatory family.</text>
</comment>
<dbReference type="InterPro" id="IPR000847">
    <property type="entry name" value="LysR_HTH_N"/>
</dbReference>
<evidence type="ECO:0000256" key="4">
    <source>
        <dbReference type="ARBA" id="ARBA00023163"/>
    </source>
</evidence>
<accession>A0A0C6P8Q2</accession>
<dbReference type="Proteomes" id="UP000007564">
    <property type="component" value="Chromosome"/>
</dbReference>
<proteinExistence type="inferred from homology"/>
<dbReference type="GO" id="GO:0003700">
    <property type="term" value="F:DNA-binding transcription factor activity"/>
    <property type="evidence" value="ECO:0007669"/>
    <property type="project" value="InterPro"/>
</dbReference>
<dbReference type="Gene3D" id="3.40.190.290">
    <property type="match status" value="1"/>
</dbReference>
<dbReference type="InterPro" id="IPR036388">
    <property type="entry name" value="WH-like_DNA-bd_sf"/>
</dbReference>
<dbReference type="KEGG" id="bbh:BN112_2781"/>
<dbReference type="PROSITE" id="PS50931">
    <property type="entry name" value="HTH_LYSR"/>
    <property type="match status" value="1"/>
</dbReference>
<keyword evidence="2" id="KW-0805">Transcription regulation</keyword>
<dbReference type="InterPro" id="IPR036390">
    <property type="entry name" value="WH_DNA-bd_sf"/>
</dbReference>
<dbReference type="EMBL" id="HE965806">
    <property type="protein sequence ID" value="CCJ54698.1"/>
    <property type="molecule type" value="Genomic_DNA"/>
</dbReference>
<gene>
    <name evidence="6" type="ORF">BN112_2781</name>
</gene>
<dbReference type="InterPro" id="IPR050950">
    <property type="entry name" value="HTH-type_LysR_regulators"/>
</dbReference>
<evidence type="ECO:0000256" key="3">
    <source>
        <dbReference type="ARBA" id="ARBA00023125"/>
    </source>
</evidence>
<dbReference type="GO" id="GO:0003677">
    <property type="term" value="F:DNA binding"/>
    <property type="evidence" value="ECO:0007669"/>
    <property type="project" value="UniProtKB-KW"/>
</dbReference>
<dbReference type="HOGENOM" id="CLU_039613_6_0_4"/>
<sequence length="309" mass="33908">MRKSAMLNLNRLRLLHELSVMGSITAVAKVMGLTRPAISQQLALLEKEMNEALLERSSQGVRLTPAGERLALRAAEVFGLVDRLESDLQSGGGLITGEVRVSAFGSLATGLAPLAFRNLREQHPRIALRFTETESNSGLKAVVAREIDLAVIDEWADVMRPARPLEFAQLGEDRFVLVVGSTHSLANRRSVRLRELAQQQWVINQAAPAYRAHLIRACQAAGFTPNEICNCSNMTATIEFVRQMGLVTVLPSMGLGWIAHFDGVRMISLNPPINRKIRAAMLPNALARPAVRAALEALKQAAAQWRQRA</sequence>
<evidence type="ECO:0000256" key="2">
    <source>
        <dbReference type="ARBA" id="ARBA00023015"/>
    </source>
</evidence>
<protein>
    <submittedName>
        <fullName evidence="6">Transcriptional regulator, lysr family</fullName>
    </submittedName>
</protein>
<dbReference type="AlphaFoldDB" id="A0A0C6P8Q2"/>
<evidence type="ECO:0000256" key="1">
    <source>
        <dbReference type="ARBA" id="ARBA00009437"/>
    </source>
</evidence>
<dbReference type="InterPro" id="IPR005119">
    <property type="entry name" value="LysR_subst-bd"/>
</dbReference>
<name>A0A0C6P8Q2_BORBO</name>
<dbReference type="OrthoDB" id="155872at2"/>
<feature type="domain" description="HTH lysR-type" evidence="5">
    <location>
        <begin position="7"/>
        <end position="64"/>
    </location>
</feature>
<keyword evidence="4" id="KW-0804">Transcription</keyword>
<reference evidence="6 7" key="1">
    <citation type="journal article" date="2012" name="BMC Genomics">
        <title>Comparative genomics of the classical Bordetella subspecies: the evolution and exchange of virulence-associated diversity amongst closely related pathogens.</title>
        <authorList>
            <person name="Park J."/>
            <person name="Zhang Y."/>
            <person name="Buboltz A.M."/>
            <person name="Zhang X."/>
            <person name="Schuster S.C."/>
            <person name="Ahuja U."/>
            <person name="Liu M."/>
            <person name="Miller J.F."/>
            <person name="Sebaihia M."/>
            <person name="Bentley S.D."/>
            <person name="Parkhill J."/>
            <person name="Harvill E.T."/>
        </authorList>
    </citation>
    <scope>NUCLEOTIDE SEQUENCE [LARGE SCALE GENOMIC DNA]</scope>
    <source>
        <strain evidence="6 7">253</strain>
    </source>
</reference>
<dbReference type="SUPFAM" id="SSF46785">
    <property type="entry name" value="Winged helix' DNA-binding domain"/>
    <property type="match status" value="1"/>
</dbReference>
<dbReference type="Gene3D" id="1.10.10.10">
    <property type="entry name" value="Winged helix-like DNA-binding domain superfamily/Winged helix DNA-binding domain"/>
    <property type="match status" value="1"/>
</dbReference>
<evidence type="ECO:0000313" key="7">
    <source>
        <dbReference type="Proteomes" id="UP000007564"/>
    </source>
</evidence>
<dbReference type="GO" id="GO:0005829">
    <property type="term" value="C:cytosol"/>
    <property type="evidence" value="ECO:0007669"/>
    <property type="project" value="TreeGrafter"/>
</dbReference>
<evidence type="ECO:0000259" key="5">
    <source>
        <dbReference type="PROSITE" id="PS50931"/>
    </source>
</evidence>
<dbReference type="SUPFAM" id="SSF53850">
    <property type="entry name" value="Periplasmic binding protein-like II"/>
    <property type="match status" value="1"/>
</dbReference>